<gene>
    <name evidence="2" type="ORF">GCM10009069_05210</name>
</gene>
<sequence>MRTDRRKAIKTFEKSVCDLVEYAASHNVVLLIENNVVEPVNLINGENEMLLLASGEEISEFAARFYGPNFGMLIDVAHMNVSCQSLKLDREAFTEMVAPFTKALHLSDNDGFRDSNEPFDRSSWIVETLGAFEVDYVVIESYRLNKSQALECIDAVEFAYE</sequence>
<dbReference type="Proteomes" id="UP000634004">
    <property type="component" value="Unassembled WGS sequence"/>
</dbReference>
<dbReference type="InterPro" id="IPR036237">
    <property type="entry name" value="Xyl_isomerase-like_sf"/>
</dbReference>
<organism evidence="2 3">
    <name type="scientific">Algimonas arctica</name>
    <dbReference type="NCBI Taxonomy" id="1479486"/>
    <lineage>
        <taxon>Bacteria</taxon>
        <taxon>Pseudomonadati</taxon>
        <taxon>Pseudomonadota</taxon>
        <taxon>Alphaproteobacteria</taxon>
        <taxon>Maricaulales</taxon>
        <taxon>Robiginitomaculaceae</taxon>
        <taxon>Algimonas</taxon>
    </lineage>
</organism>
<feature type="domain" description="Xylose isomerase-like TIM barrel" evidence="1">
    <location>
        <begin position="4"/>
        <end position="121"/>
    </location>
</feature>
<protein>
    <recommendedName>
        <fullName evidence="1">Xylose isomerase-like TIM barrel domain-containing protein</fullName>
    </recommendedName>
</protein>
<dbReference type="Gene3D" id="3.20.20.150">
    <property type="entry name" value="Divalent-metal-dependent TIM barrel enzymes"/>
    <property type="match status" value="1"/>
</dbReference>
<dbReference type="Pfam" id="PF01261">
    <property type="entry name" value="AP_endonuc_2"/>
    <property type="match status" value="1"/>
</dbReference>
<dbReference type="EMBL" id="BMZH01000002">
    <property type="protein sequence ID" value="GHA85054.1"/>
    <property type="molecule type" value="Genomic_DNA"/>
</dbReference>
<name>A0A8J3G1C4_9PROT</name>
<reference evidence="2" key="2">
    <citation type="submission" date="2020-09" db="EMBL/GenBank/DDBJ databases">
        <authorList>
            <person name="Sun Q."/>
            <person name="Kim S."/>
        </authorList>
    </citation>
    <scope>NUCLEOTIDE SEQUENCE</scope>
    <source>
        <strain evidence="2">KCTC 32513</strain>
    </source>
</reference>
<evidence type="ECO:0000259" key="1">
    <source>
        <dbReference type="Pfam" id="PF01261"/>
    </source>
</evidence>
<proteinExistence type="predicted"/>
<accession>A0A8J3G1C4</accession>
<reference evidence="2" key="1">
    <citation type="journal article" date="2014" name="Int. J. Syst. Evol. Microbiol.">
        <title>Complete genome sequence of Corynebacterium casei LMG S-19264T (=DSM 44701T), isolated from a smear-ripened cheese.</title>
        <authorList>
            <consortium name="US DOE Joint Genome Institute (JGI-PGF)"/>
            <person name="Walter F."/>
            <person name="Albersmeier A."/>
            <person name="Kalinowski J."/>
            <person name="Ruckert C."/>
        </authorList>
    </citation>
    <scope>NUCLEOTIDE SEQUENCE</scope>
    <source>
        <strain evidence="2">KCTC 32513</strain>
    </source>
</reference>
<evidence type="ECO:0000313" key="2">
    <source>
        <dbReference type="EMBL" id="GHA85054.1"/>
    </source>
</evidence>
<evidence type="ECO:0000313" key="3">
    <source>
        <dbReference type="Proteomes" id="UP000634004"/>
    </source>
</evidence>
<dbReference type="InterPro" id="IPR013022">
    <property type="entry name" value="Xyl_isomerase-like_TIM-brl"/>
</dbReference>
<dbReference type="SUPFAM" id="SSF51658">
    <property type="entry name" value="Xylose isomerase-like"/>
    <property type="match status" value="1"/>
</dbReference>
<dbReference type="AlphaFoldDB" id="A0A8J3G1C4"/>
<comment type="caution">
    <text evidence="2">The sequence shown here is derived from an EMBL/GenBank/DDBJ whole genome shotgun (WGS) entry which is preliminary data.</text>
</comment>
<keyword evidence="3" id="KW-1185">Reference proteome</keyword>